<feature type="region of interest" description="Disordered" evidence="1">
    <location>
        <begin position="1"/>
        <end position="44"/>
    </location>
</feature>
<evidence type="ECO:0000313" key="2">
    <source>
        <dbReference type="EMBL" id="VDK23892.1"/>
    </source>
</evidence>
<dbReference type="WBParaSite" id="TASK_0000189801-mRNA-1">
    <property type="protein sequence ID" value="TASK_0000189801-mRNA-1"/>
    <property type="gene ID" value="TASK_0000189801"/>
</dbReference>
<protein>
    <submittedName>
        <fullName evidence="2 4">Uncharacterized protein</fullName>
    </submittedName>
</protein>
<dbReference type="Proteomes" id="UP000282613">
    <property type="component" value="Unassembled WGS sequence"/>
</dbReference>
<dbReference type="AlphaFoldDB" id="A0A0R3VWV4"/>
<reference evidence="2 3" key="2">
    <citation type="submission" date="2018-11" db="EMBL/GenBank/DDBJ databases">
        <authorList>
            <consortium name="Pathogen Informatics"/>
        </authorList>
    </citation>
    <scope>NUCLEOTIDE SEQUENCE [LARGE SCALE GENOMIC DNA]</scope>
</reference>
<evidence type="ECO:0000313" key="3">
    <source>
        <dbReference type="Proteomes" id="UP000282613"/>
    </source>
</evidence>
<keyword evidence="3" id="KW-1185">Reference proteome</keyword>
<organism evidence="4">
    <name type="scientific">Taenia asiatica</name>
    <name type="common">Asian tapeworm</name>
    <dbReference type="NCBI Taxonomy" id="60517"/>
    <lineage>
        <taxon>Eukaryota</taxon>
        <taxon>Metazoa</taxon>
        <taxon>Spiralia</taxon>
        <taxon>Lophotrochozoa</taxon>
        <taxon>Platyhelminthes</taxon>
        <taxon>Cestoda</taxon>
        <taxon>Eucestoda</taxon>
        <taxon>Cyclophyllidea</taxon>
        <taxon>Taeniidae</taxon>
        <taxon>Taenia</taxon>
    </lineage>
</organism>
<gene>
    <name evidence="2" type="ORF">TASK_LOCUS1899</name>
</gene>
<reference evidence="4" key="1">
    <citation type="submission" date="2017-02" db="UniProtKB">
        <authorList>
            <consortium name="WormBaseParasite"/>
        </authorList>
    </citation>
    <scope>IDENTIFICATION</scope>
</reference>
<evidence type="ECO:0000256" key="1">
    <source>
        <dbReference type="SAM" id="MobiDB-lite"/>
    </source>
</evidence>
<sequence length="106" mass="11440">MLHQQPSTAITTMRPGNSRPGGFYPGQSVMGPFAPQTPRQFSGNARPLTTVLAPLTFSHSSKRLPCGLMDLFALRGMPNQLGGSCDVTKPSASQVSRIWMRPPESI</sequence>
<proteinExistence type="predicted"/>
<accession>A0A0R3VWV4</accession>
<evidence type="ECO:0000313" key="4">
    <source>
        <dbReference type="WBParaSite" id="TASK_0000189801-mRNA-1"/>
    </source>
</evidence>
<name>A0A0R3VWV4_TAEAS</name>
<feature type="compositionally biased region" description="Polar residues" evidence="1">
    <location>
        <begin position="1"/>
        <end position="15"/>
    </location>
</feature>
<dbReference type="OrthoDB" id="6246439at2759"/>
<dbReference type="EMBL" id="UYRS01000708">
    <property type="protein sequence ID" value="VDK23892.1"/>
    <property type="molecule type" value="Genomic_DNA"/>
</dbReference>